<dbReference type="EMBL" id="JBJGBS010000014">
    <property type="protein sequence ID" value="MFO3704390.1"/>
    <property type="molecule type" value="Genomic_DNA"/>
</dbReference>
<evidence type="ECO:0000313" key="2">
    <source>
        <dbReference type="Proteomes" id="UP001637990"/>
    </source>
</evidence>
<dbReference type="RefSeq" id="WP_146091943.1">
    <property type="nucleotide sequence ID" value="NZ_JBJGBS010000014.1"/>
</dbReference>
<gene>
    <name evidence="1" type="ORF">ACI6Q5_05260</name>
</gene>
<comment type="caution">
    <text evidence="1">The sequence shown here is derived from an EMBL/GenBank/DDBJ whole genome shotgun (WGS) entry which is preliminary data.</text>
</comment>
<organism evidence="1 2">
    <name type="scientific">Xanthomonas codiaei</name>
    <dbReference type="NCBI Taxonomy" id="56463"/>
    <lineage>
        <taxon>Bacteria</taxon>
        <taxon>Pseudomonadati</taxon>
        <taxon>Pseudomonadota</taxon>
        <taxon>Gammaproteobacteria</taxon>
        <taxon>Lysobacterales</taxon>
        <taxon>Lysobacteraceae</taxon>
        <taxon>Xanthomonas</taxon>
    </lineage>
</organism>
<protein>
    <submittedName>
        <fullName evidence="1">Uncharacterized protein</fullName>
    </submittedName>
</protein>
<keyword evidence="2" id="KW-1185">Reference proteome</keyword>
<evidence type="ECO:0000313" key="1">
    <source>
        <dbReference type="EMBL" id="MFO3704390.1"/>
    </source>
</evidence>
<dbReference type="Proteomes" id="UP001637990">
    <property type="component" value="Unassembled WGS sequence"/>
</dbReference>
<sequence>MTAIITGTELHAIAPDHSVFSDRALAHALKVQPRQIPELRRQADQIQCGAFDSRAAHLMRTCGINRHEAETYLSTCGSATPQELEGLQHG</sequence>
<accession>A0ABW9MI81</accession>
<name>A0ABW9MI81_9XANT</name>
<reference evidence="1 2" key="1">
    <citation type="submission" date="2024-11" db="EMBL/GenBank/DDBJ databases">
        <title>Genome sequencing of Xanthomonas codiaei.</title>
        <authorList>
            <person name="Studholme D.J."/>
        </authorList>
    </citation>
    <scope>NUCLEOTIDE SEQUENCE [LARGE SCALE GENOMIC DNA]</scope>
    <source>
        <strain evidence="1 2">NCPPB 4350</strain>
    </source>
</reference>
<proteinExistence type="predicted"/>